<dbReference type="AlphaFoldDB" id="A0A1V9Y497"/>
<dbReference type="GO" id="GO:0005576">
    <property type="term" value="C:extracellular region"/>
    <property type="evidence" value="ECO:0007669"/>
    <property type="project" value="InterPro"/>
</dbReference>
<dbReference type="OrthoDB" id="119312at2759"/>
<protein>
    <recommendedName>
        <fullName evidence="2">CBM1 domain-containing protein</fullName>
    </recommendedName>
</protein>
<dbReference type="InterPro" id="IPR000254">
    <property type="entry name" value="CBD"/>
</dbReference>
<dbReference type="SUPFAM" id="SSF57180">
    <property type="entry name" value="Cellulose-binding domain"/>
    <property type="match status" value="1"/>
</dbReference>
<dbReference type="EMBL" id="JNBR01002952">
    <property type="protein sequence ID" value="OQR80527.1"/>
    <property type="molecule type" value="Genomic_DNA"/>
</dbReference>
<reference evidence="3 4" key="1">
    <citation type="journal article" date="2014" name="Genome Biol. Evol.">
        <title>The secreted proteins of Achlya hypogyna and Thraustotheca clavata identify the ancestral oomycete secretome and reveal gene acquisitions by horizontal gene transfer.</title>
        <authorList>
            <person name="Misner I."/>
            <person name="Blouin N."/>
            <person name="Leonard G."/>
            <person name="Richards T.A."/>
            <person name="Lane C.E."/>
        </authorList>
    </citation>
    <scope>NUCLEOTIDE SEQUENCE [LARGE SCALE GENOMIC DNA]</scope>
    <source>
        <strain evidence="3 4">ATCC 48635</strain>
    </source>
</reference>
<sequence length="69" mass="7840">HCVKFNTFYFQCRPDSEAAEGKVAAWGQCGGKDWIGATECEAGYKCGEINQYFFQCRPAHEYSARHLRA</sequence>
<evidence type="ECO:0000256" key="1">
    <source>
        <dbReference type="ARBA" id="ARBA00022729"/>
    </source>
</evidence>
<keyword evidence="1" id="KW-0732">Signal</keyword>
<gene>
    <name evidence="3" type="ORF">ACHHYP_17490</name>
</gene>
<comment type="caution">
    <text evidence="3">The sequence shown here is derived from an EMBL/GenBank/DDBJ whole genome shotgun (WGS) entry which is preliminary data.</text>
</comment>
<feature type="non-terminal residue" evidence="3">
    <location>
        <position position="1"/>
    </location>
</feature>
<dbReference type="STRING" id="1202772.A0A1V9Y497"/>
<proteinExistence type="predicted"/>
<dbReference type="Proteomes" id="UP000243579">
    <property type="component" value="Unassembled WGS sequence"/>
</dbReference>
<feature type="domain" description="CBM1" evidence="2">
    <location>
        <begin position="21"/>
        <end position="57"/>
    </location>
</feature>
<evidence type="ECO:0000313" key="4">
    <source>
        <dbReference type="Proteomes" id="UP000243579"/>
    </source>
</evidence>
<dbReference type="Pfam" id="PF00734">
    <property type="entry name" value="CBM_1"/>
    <property type="match status" value="1"/>
</dbReference>
<name>A0A1V9Y497_ACHHY</name>
<organism evidence="3 4">
    <name type="scientific">Achlya hypogyna</name>
    <name type="common">Oomycete</name>
    <name type="synonym">Protoachlya hypogyna</name>
    <dbReference type="NCBI Taxonomy" id="1202772"/>
    <lineage>
        <taxon>Eukaryota</taxon>
        <taxon>Sar</taxon>
        <taxon>Stramenopiles</taxon>
        <taxon>Oomycota</taxon>
        <taxon>Saprolegniomycetes</taxon>
        <taxon>Saprolegniales</taxon>
        <taxon>Achlyaceae</taxon>
        <taxon>Achlya</taxon>
    </lineage>
</organism>
<dbReference type="SMART" id="SM00236">
    <property type="entry name" value="fCBD"/>
    <property type="match status" value="1"/>
</dbReference>
<evidence type="ECO:0000259" key="2">
    <source>
        <dbReference type="PROSITE" id="PS51164"/>
    </source>
</evidence>
<dbReference type="GO" id="GO:0005975">
    <property type="term" value="P:carbohydrate metabolic process"/>
    <property type="evidence" value="ECO:0007669"/>
    <property type="project" value="InterPro"/>
</dbReference>
<evidence type="ECO:0000313" key="3">
    <source>
        <dbReference type="EMBL" id="OQR80527.1"/>
    </source>
</evidence>
<dbReference type="InterPro" id="IPR035971">
    <property type="entry name" value="CBD_sf"/>
</dbReference>
<dbReference type="PROSITE" id="PS51164">
    <property type="entry name" value="CBM1_2"/>
    <property type="match status" value="1"/>
</dbReference>
<dbReference type="PROSITE" id="PS00562">
    <property type="entry name" value="CBM1_1"/>
    <property type="match status" value="1"/>
</dbReference>
<dbReference type="GO" id="GO:0030248">
    <property type="term" value="F:cellulose binding"/>
    <property type="evidence" value="ECO:0007669"/>
    <property type="project" value="InterPro"/>
</dbReference>
<keyword evidence="4" id="KW-1185">Reference proteome</keyword>
<accession>A0A1V9Y497</accession>